<evidence type="ECO:0000313" key="13">
    <source>
        <dbReference type="EMBL" id="GAX14268.1"/>
    </source>
</evidence>
<dbReference type="PROSITE" id="PS50016">
    <property type="entry name" value="ZF_PHD_2"/>
    <property type="match status" value="1"/>
</dbReference>
<feature type="compositionally biased region" description="Basic residues" evidence="10">
    <location>
        <begin position="51"/>
        <end position="72"/>
    </location>
</feature>
<dbReference type="SMART" id="SM00249">
    <property type="entry name" value="PHD"/>
    <property type="match status" value="1"/>
</dbReference>
<dbReference type="InterPro" id="IPR019786">
    <property type="entry name" value="Zinc_finger_PHD-type_CS"/>
</dbReference>
<keyword evidence="2" id="KW-0479">Metal-binding</keyword>
<feature type="region of interest" description="Disordered" evidence="10">
    <location>
        <begin position="40"/>
        <end position="90"/>
    </location>
</feature>
<evidence type="ECO:0000256" key="7">
    <source>
        <dbReference type="ARBA" id="ARBA00023242"/>
    </source>
</evidence>
<dbReference type="PANTHER" id="PTHR45915:SF2">
    <property type="entry name" value="TOUTATIS, ISOFORM E"/>
    <property type="match status" value="1"/>
</dbReference>
<protein>
    <submittedName>
        <fullName evidence="13">Tripartite motif-containing protein 24</fullName>
        <ecNumber evidence="13">2.3.2.27</ecNumber>
    </submittedName>
</protein>
<feature type="region of interest" description="Disordered" evidence="10">
    <location>
        <begin position="1"/>
        <end position="21"/>
    </location>
</feature>
<dbReference type="Gene3D" id="3.30.40.10">
    <property type="entry name" value="Zinc/RING finger domain, C3HC4 (zinc finger)"/>
    <property type="match status" value="1"/>
</dbReference>
<evidence type="ECO:0000256" key="10">
    <source>
        <dbReference type="SAM" id="MobiDB-lite"/>
    </source>
</evidence>
<evidence type="ECO:0000256" key="6">
    <source>
        <dbReference type="ARBA" id="ARBA00023117"/>
    </source>
</evidence>
<reference evidence="13 14" key="1">
    <citation type="journal article" date="2015" name="Plant Cell">
        <title>Oil accumulation by the oleaginous diatom Fistulifera solaris as revealed by the genome and transcriptome.</title>
        <authorList>
            <person name="Tanaka T."/>
            <person name="Maeda Y."/>
            <person name="Veluchamy A."/>
            <person name="Tanaka M."/>
            <person name="Abida H."/>
            <person name="Marechal E."/>
            <person name="Bowler C."/>
            <person name="Muto M."/>
            <person name="Sunaga Y."/>
            <person name="Tanaka M."/>
            <person name="Yoshino T."/>
            <person name="Taniguchi T."/>
            <person name="Fukuda Y."/>
            <person name="Nemoto M."/>
            <person name="Matsumoto M."/>
            <person name="Wong P.S."/>
            <person name="Aburatani S."/>
            <person name="Fujibuchi W."/>
        </authorList>
    </citation>
    <scope>NUCLEOTIDE SEQUENCE [LARGE SCALE GENOMIC DNA]</scope>
    <source>
        <strain evidence="13 14">JPCC DA0580</strain>
    </source>
</reference>
<evidence type="ECO:0000256" key="9">
    <source>
        <dbReference type="PROSITE-ProRule" id="PRU00146"/>
    </source>
</evidence>
<dbReference type="CDD" id="cd04369">
    <property type="entry name" value="Bromodomain"/>
    <property type="match status" value="1"/>
</dbReference>
<evidence type="ECO:0000256" key="8">
    <source>
        <dbReference type="PROSITE-ProRule" id="PRU00035"/>
    </source>
</evidence>
<accession>A0A1Z5JKE7</accession>
<dbReference type="InterPro" id="IPR013083">
    <property type="entry name" value="Znf_RING/FYVE/PHD"/>
</dbReference>
<keyword evidence="6 8" id="KW-0103">Bromodomain</keyword>
<gene>
    <name evidence="13" type="ORF">FisN_1Hh463</name>
</gene>
<evidence type="ECO:0000313" key="14">
    <source>
        <dbReference type="Proteomes" id="UP000198406"/>
    </source>
</evidence>
<dbReference type="InterPro" id="IPR001487">
    <property type="entry name" value="Bromodomain"/>
</dbReference>
<dbReference type="Proteomes" id="UP000198406">
    <property type="component" value="Unassembled WGS sequence"/>
</dbReference>
<dbReference type="EC" id="2.3.2.27" evidence="13"/>
<dbReference type="InterPro" id="IPR019787">
    <property type="entry name" value="Znf_PHD-finger"/>
</dbReference>
<keyword evidence="4" id="KW-0862">Zinc</keyword>
<evidence type="ECO:0000256" key="4">
    <source>
        <dbReference type="ARBA" id="ARBA00022833"/>
    </source>
</evidence>
<evidence type="ECO:0000259" key="11">
    <source>
        <dbReference type="PROSITE" id="PS50014"/>
    </source>
</evidence>
<dbReference type="OrthoDB" id="47309at2759"/>
<dbReference type="PRINTS" id="PR00503">
    <property type="entry name" value="BROMODOMAIN"/>
</dbReference>
<proteinExistence type="predicted"/>
<comment type="caution">
    <text evidence="13">The sequence shown here is derived from an EMBL/GenBank/DDBJ whole genome shotgun (WGS) entry which is preliminary data.</text>
</comment>
<feature type="domain" description="Bromo" evidence="11">
    <location>
        <begin position="662"/>
        <end position="744"/>
    </location>
</feature>
<dbReference type="SMART" id="SM00297">
    <property type="entry name" value="BROMO"/>
    <property type="match status" value="1"/>
</dbReference>
<organism evidence="13 14">
    <name type="scientific">Fistulifera solaris</name>
    <name type="common">Oleaginous diatom</name>
    <dbReference type="NCBI Taxonomy" id="1519565"/>
    <lineage>
        <taxon>Eukaryota</taxon>
        <taxon>Sar</taxon>
        <taxon>Stramenopiles</taxon>
        <taxon>Ochrophyta</taxon>
        <taxon>Bacillariophyta</taxon>
        <taxon>Bacillariophyceae</taxon>
        <taxon>Bacillariophycidae</taxon>
        <taxon>Naviculales</taxon>
        <taxon>Naviculaceae</taxon>
        <taxon>Fistulifera</taxon>
    </lineage>
</organism>
<name>A0A1Z5JKE7_FISSO</name>
<evidence type="ECO:0000256" key="3">
    <source>
        <dbReference type="ARBA" id="ARBA00022771"/>
    </source>
</evidence>
<dbReference type="SUPFAM" id="SSF57903">
    <property type="entry name" value="FYVE/PHD zinc finger"/>
    <property type="match status" value="1"/>
</dbReference>
<comment type="subcellular location">
    <subcellularLocation>
        <location evidence="1">Nucleus</location>
    </subcellularLocation>
</comment>
<feature type="compositionally biased region" description="Low complexity" evidence="10">
    <location>
        <begin position="73"/>
        <end position="83"/>
    </location>
</feature>
<feature type="domain" description="PHD-type" evidence="12">
    <location>
        <begin position="567"/>
        <end position="613"/>
    </location>
</feature>
<keyword evidence="3 9" id="KW-0863">Zinc-finger</keyword>
<keyword evidence="13" id="KW-0012">Acyltransferase</keyword>
<dbReference type="GO" id="GO:0061630">
    <property type="term" value="F:ubiquitin protein ligase activity"/>
    <property type="evidence" value="ECO:0007669"/>
    <property type="project" value="UniProtKB-EC"/>
</dbReference>
<dbReference type="EMBL" id="BDSP01000078">
    <property type="protein sequence ID" value="GAX14268.1"/>
    <property type="molecule type" value="Genomic_DNA"/>
</dbReference>
<dbReference type="PANTHER" id="PTHR45915">
    <property type="entry name" value="TRANSCRIPTION INTERMEDIARY FACTOR"/>
    <property type="match status" value="1"/>
</dbReference>
<dbReference type="Gene3D" id="1.20.920.10">
    <property type="entry name" value="Bromodomain-like"/>
    <property type="match status" value="1"/>
</dbReference>
<dbReference type="GO" id="GO:0000785">
    <property type="term" value="C:chromatin"/>
    <property type="evidence" value="ECO:0007669"/>
    <property type="project" value="TreeGrafter"/>
</dbReference>
<dbReference type="InterPro" id="IPR011011">
    <property type="entry name" value="Znf_FYVE_PHD"/>
</dbReference>
<keyword evidence="13" id="KW-0808">Transferase</keyword>
<dbReference type="GO" id="GO:0008270">
    <property type="term" value="F:zinc ion binding"/>
    <property type="evidence" value="ECO:0007669"/>
    <property type="project" value="UniProtKB-KW"/>
</dbReference>
<dbReference type="PROSITE" id="PS50014">
    <property type="entry name" value="BROMODOMAIN_2"/>
    <property type="match status" value="1"/>
</dbReference>
<evidence type="ECO:0000256" key="5">
    <source>
        <dbReference type="ARBA" id="ARBA00023054"/>
    </source>
</evidence>
<dbReference type="Pfam" id="PF00439">
    <property type="entry name" value="Bromodomain"/>
    <property type="match status" value="1"/>
</dbReference>
<sequence>MMNLGEKTESSSSARRGGKCVESSINRALLDPSKFGWTAGGDIADLLPPHQKARKNNARTSLGRRGRKRRRQLSSISRSSSIDPDSDVRSLEGERLSLDAAANDQEEEVDKQSTCTTKVTETESKGYFDETGNNVTFAGLFDDGKILDTYMYHRGRLGAELRDESSGALLCDVEPTDTNHNLTEPKLKANVVVEFPLGGSGKDAVHKETITWDLGDDSTSTPLQFAAEVAQNFGLSFKEMHQLSESIQSQLRAFVYNCSFSPPISLQSELYYQEKPPSYVPCLYGEVTGAKRGGAWYSTQKTRGRKPSGIIRAPQPEKIANRGRPPVKRKRESFSDGDGEIEDSTYFEEIQRRLQAALEIEVKANSEIAQNSNTSTDIAMAAEVTSCHLCDKKMECRLPCSIGNHAVCFDHLKAFFPSATDSSYANPHCPICTLCCDCKSCFSVLHKLSRQFRFEHDKQAVAIDNVVFDDILDRRRTLVVKTDKRRGKRRVSLAERPSVPKVPSAEFPREVFKGVDIDPGSDVIYATVYTKDGSFVSQDTDVTQTKAVLLDDSVHDGSETVVEDGSVDYCNVCMAVGNLLCCDYCPRAFHRACIADDSIETSDLWECPSCRNEKSGMQEDVMDGSKHLEQTMKAFDKCGSKGDDPIPIYIFSIIYEMLLTLMDYDFGKVFCDPVDVIQFPSYPTIVKNPMDLGTIAKSIVDGVYFARFKSSATPVEDPLIAILEDLELVWHNCFIFNREGSAVYRMAQVQKRRATSIRSKSFDHLLSERVKKELSRNEMMLQQKRQASAPSSLSTRPPVRHKIVATSAGTKGRPVAVLDPDTGRVIKLYATMQTIAAVMNLFLHLNYPCEWDRFDIDNSMKIRRLILMASEDPKILIFGYRWVFLDDLQKGLVFFDSLARDAASDAGQENEDDKIVNCYSESASFYRFEEQDEKNKDDFVEKETSKTDNLKAFIEVCVDEQSYFFDSVERAFNYVNCCGFTIAKLDDALSSVDDYVILDGNKWRKIIVAIDNVGLTDPSTCSDLLLVPDLAVVKEDITSRQVLIGFRTVEAAYRDWLRTLSALESNFDFTMTKEDFCKHFLVGNESVDGVQWSVVDTKSDHIKNLPSCTATEHQNGSKKKFDCLIEG</sequence>
<dbReference type="InterPro" id="IPR036427">
    <property type="entry name" value="Bromodomain-like_sf"/>
</dbReference>
<dbReference type="PROSITE" id="PS01359">
    <property type="entry name" value="ZF_PHD_1"/>
    <property type="match status" value="1"/>
</dbReference>
<keyword evidence="7" id="KW-0539">Nucleus</keyword>
<dbReference type="AlphaFoldDB" id="A0A1Z5JKE7"/>
<keyword evidence="5" id="KW-0175">Coiled coil</keyword>
<feature type="region of interest" description="Disordered" evidence="10">
    <location>
        <begin position="318"/>
        <end position="338"/>
    </location>
</feature>
<dbReference type="InParanoid" id="A0A1Z5JKE7"/>
<dbReference type="GO" id="GO:0005634">
    <property type="term" value="C:nucleus"/>
    <property type="evidence" value="ECO:0007669"/>
    <property type="project" value="UniProtKB-SubCell"/>
</dbReference>
<evidence type="ECO:0000256" key="1">
    <source>
        <dbReference type="ARBA" id="ARBA00004123"/>
    </source>
</evidence>
<keyword evidence="14" id="KW-1185">Reference proteome</keyword>
<evidence type="ECO:0000259" key="12">
    <source>
        <dbReference type="PROSITE" id="PS50016"/>
    </source>
</evidence>
<evidence type="ECO:0000256" key="2">
    <source>
        <dbReference type="ARBA" id="ARBA00022723"/>
    </source>
</evidence>
<dbReference type="SUPFAM" id="SSF47370">
    <property type="entry name" value="Bromodomain"/>
    <property type="match status" value="1"/>
</dbReference>
<dbReference type="InterPro" id="IPR001965">
    <property type="entry name" value="Znf_PHD"/>
</dbReference>